<evidence type="ECO:0000256" key="1">
    <source>
        <dbReference type="SAM" id="MobiDB-lite"/>
    </source>
</evidence>
<proteinExistence type="predicted"/>
<feature type="compositionally biased region" description="Gly residues" evidence="1">
    <location>
        <begin position="7"/>
        <end position="23"/>
    </location>
</feature>
<evidence type="ECO:0000313" key="2">
    <source>
        <dbReference type="EMBL" id="KAG8084228.1"/>
    </source>
</evidence>
<evidence type="ECO:0000313" key="3">
    <source>
        <dbReference type="Proteomes" id="UP000729402"/>
    </source>
</evidence>
<organism evidence="2 3">
    <name type="scientific">Zizania palustris</name>
    <name type="common">Northern wild rice</name>
    <dbReference type="NCBI Taxonomy" id="103762"/>
    <lineage>
        <taxon>Eukaryota</taxon>
        <taxon>Viridiplantae</taxon>
        <taxon>Streptophyta</taxon>
        <taxon>Embryophyta</taxon>
        <taxon>Tracheophyta</taxon>
        <taxon>Spermatophyta</taxon>
        <taxon>Magnoliopsida</taxon>
        <taxon>Liliopsida</taxon>
        <taxon>Poales</taxon>
        <taxon>Poaceae</taxon>
        <taxon>BOP clade</taxon>
        <taxon>Oryzoideae</taxon>
        <taxon>Oryzeae</taxon>
        <taxon>Zizaniinae</taxon>
        <taxon>Zizania</taxon>
    </lineage>
</organism>
<accession>A0A8J5W780</accession>
<dbReference type="Proteomes" id="UP000729402">
    <property type="component" value="Unassembled WGS sequence"/>
</dbReference>
<feature type="region of interest" description="Disordered" evidence="1">
    <location>
        <begin position="1"/>
        <end position="39"/>
    </location>
</feature>
<dbReference type="AlphaFoldDB" id="A0A8J5W780"/>
<sequence>MGRRRGGGGGGGGGSGRGGGRGRGGGEEDDLHLHKAARSGDLGAAESLCEANPLALNSRDRLSRTP</sequence>
<reference evidence="2" key="2">
    <citation type="submission" date="2021-02" db="EMBL/GenBank/DDBJ databases">
        <authorList>
            <person name="Kimball J.A."/>
            <person name="Haas M.W."/>
            <person name="Macchietto M."/>
            <person name="Kono T."/>
            <person name="Duquette J."/>
            <person name="Shao M."/>
        </authorList>
    </citation>
    <scope>NUCLEOTIDE SEQUENCE</scope>
    <source>
        <tissue evidence="2">Fresh leaf tissue</tissue>
    </source>
</reference>
<comment type="caution">
    <text evidence="2">The sequence shown here is derived from an EMBL/GenBank/DDBJ whole genome shotgun (WGS) entry which is preliminary data.</text>
</comment>
<dbReference type="EMBL" id="JAAALK010000082">
    <property type="protein sequence ID" value="KAG8084228.1"/>
    <property type="molecule type" value="Genomic_DNA"/>
</dbReference>
<protein>
    <submittedName>
        <fullName evidence="2">Uncharacterized protein</fullName>
    </submittedName>
</protein>
<dbReference type="OrthoDB" id="539213at2759"/>
<gene>
    <name evidence="2" type="ORF">GUJ93_ZPchr0010g8649</name>
</gene>
<name>A0A8J5W780_ZIZPA</name>
<reference evidence="2" key="1">
    <citation type="journal article" date="2021" name="bioRxiv">
        <title>Whole Genome Assembly and Annotation of Northern Wild Rice, Zizania palustris L., Supports a Whole Genome Duplication in the Zizania Genus.</title>
        <authorList>
            <person name="Haas M."/>
            <person name="Kono T."/>
            <person name="Macchietto M."/>
            <person name="Millas R."/>
            <person name="McGilp L."/>
            <person name="Shao M."/>
            <person name="Duquette J."/>
            <person name="Hirsch C.N."/>
            <person name="Kimball J."/>
        </authorList>
    </citation>
    <scope>NUCLEOTIDE SEQUENCE</scope>
    <source>
        <tissue evidence="2">Fresh leaf tissue</tissue>
    </source>
</reference>
<keyword evidence="3" id="KW-1185">Reference proteome</keyword>